<reference evidence="1 2" key="1">
    <citation type="journal article" date="2018" name="Front. Microbiol.">
        <title>Description and Comparative Genomics of Macrococcus caseolyticus subsp. hominis subsp. nov., Macrococcus goetzii sp. nov., Macrococcus epidermidis sp. nov., and Macrococcus bohemicus sp. nov., Novel Macrococci From Human Clinical Material With Virulence Potential and Suspected Uptake of Foreign DNA by Natural Transformation.</title>
        <authorList>
            <person name="Maslanova I."/>
            <person name="Wertheimer Z."/>
            <person name="Sedlacek I."/>
            <person name="Svec P."/>
            <person name="Indrakova A."/>
            <person name="Kovarovic V."/>
            <person name="Schumann P."/>
            <person name="Sproer C."/>
            <person name="Kralova S."/>
            <person name="Sedo O."/>
            <person name="Kristofova L."/>
            <person name="Vrbovska V."/>
            <person name="Fuzik T."/>
            <person name="Petras P."/>
            <person name="Zdrahal Z."/>
            <person name="Ruzickova V."/>
            <person name="Doskar J."/>
            <person name="Pantucek R."/>
        </authorList>
    </citation>
    <scope>NUCLEOTIDE SEQUENCE [LARGE SCALE GENOMIC DNA]</scope>
    <source>
        <strain evidence="1 2">CCM 4927</strain>
    </source>
</reference>
<dbReference type="EMBL" id="MJBI02000006">
    <property type="protein sequence ID" value="RAI79671.1"/>
    <property type="molecule type" value="Genomic_DNA"/>
</dbReference>
<dbReference type="AlphaFoldDB" id="A0A2G5NUS6"/>
<evidence type="ECO:0000313" key="2">
    <source>
        <dbReference type="Proteomes" id="UP000229523"/>
    </source>
</evidence>
<comment type="caution">
    <text evidence="1">The sequence shown here is derived from an EMBL/GenBank/DDBJ whole genome shotgun (WGS) entry which is preliminary data.</text>
</comment>
<dbReference type="InterPro" id="IPR038666">
    <property type="entry name" value="SSP1_head-tail_sf"/>
</dbReference>
<evidence type="ECO:0008006" key="3">
    <source>
        <dbReference type="Google" id="ProtNLM"/>
    </source>
</evidence>
<protein>
    <recommendedName>
        <fullName evidence="3">Head-tail adaptor protein</fullName>
    </recommendedName>
</protein>
<proteinExistence type="predicted"/>
<accession>A0A2G5NUS6</accession>
<dbReference type="RefSeq" id="WP_099576997.1">
    <property type="nucleotide sequence ID" value="NZ_MJBI02000006.1"/>
</dbReference>
<keyword evidence="2" id="KW-1185">Reference proteome</keyword>
<dbReference type="Gene3D" id="2.40.10.270">
    <property type="entry name" value="Bacteriophage SPP1 head-tail adaptor protein"/>
    <property type="match status" value="1"/>
</dbReference>
<dbReference type="Proteomes" id="UP000229523">
    <property type="component" value="Unassembled WGS sequence"/>
</dbReference>
<name>A0A2G5NUS6_9STAP</name>
<evidence type="ECO:0000313" key="1">
    <source>
        <dbReference type="EMBL" id="RAI79671.1"/>
    </source>
</evidence>
<sequence>MFEEFYIHDILIERKTTVRDTSTYPPKTVTNTELIPLTVSMDTPSSREQTLYHERNIELTNVMFYPKGSAQIKKTDIILFDDQRYEVVGKPEHQGQRSGVMRLPLREL</sequence>
<organism evidence="1 2">
    <name type="scientific">Macrococcoides goetzii</name>
    <dbReference type="NCBI Taxonomy" id="1891097"/>
    <lineage>
        <taxon>Bacteria</taxon>
        <taxon>Bacillati</taxon>
        <taxon>Bacillota</taxon>
        <taxon>Bacilli</taxon>
        <taxon>Bacillales</taxon>
        <taxon>Staphylococcaceae</taxon>
        <taxon>Macrococcoides</taxon>
    </lineage>
</organism>
<gene>
    <name evidence="1" type="ORF">BFS35_011025</name>
</gene>